<reference evidence="2" key="3">
    <citation type="submission" date="2019-11" db="EMBL/GenBank/DDBJ databases">
        <authorList>
            <person name="Zhao Q."/>
        </authorList>
    </citation>
    <scope>NUCLEOTIDE SEQUENCE</scope>
    <source>
        <strain evidence="2">M714</strain>
    </source>
</reference>
<dbReference type="RefSeq" id="WP_068275271.1">
    <property type="nucleotide sequence ID" value="NZ_BAAAKD010000035.1"/>
</dbReference>
<evidence type="ECO:0000313" key="4">
    <source>
        <dbReference type="Proteomes" id="UP000271708"/>
    </source>
</evidence>
<proteinExistence type="predicted"/>
<dbReference type="KEGG" id="jme:EEW87_16560"/>
<dbReference type="Proteomes" id="UP000271708">
    <property type="component" value="Chromosome"/>
</dbReference>
<protein>
    <submittedName>
        <fullName evidence="1">Uncharacterized protein</fullName>
    </submittedName>
</protein>
<name>A0A176QAX9_9MICO</name>
<dbReference type="EMBL" id="LQZG01000003">
    <property type="protein sequence ID" value="OAB86892.1"/>
    <property type="molecule type" value="Genomic_DNA"/>
</dbReference>
<reference evidence="2 4" key="2">
    <citation type="submission" date="2019-09" db="EMBL/GenBank/DDBJ databases">
        <title>Complete Genome Sequence of Janibacter melonis M714 with both human health impact and industrial applications.</title>
        <authorList>
            <person name="Jin M."/>
            <person name="Zhao Q.R."/>
        </authorList>
    </citation>
    <scope>NUCLEOTIDE SEQUENCE [LARGE SCALE GENOMIC DNA]</scope>
    <source>
        <strain evidence="2 4">M714</strain>
    </source>
</reference>
<keyword evidence="3" id="KW-1185">Reference proteome</keyword>
<evidence type="ECO:0000313" key="1">
    <source>
        <dbReference type="EMBL" id="OAB86892.1"/>
    </source>
</evidence>
<evidence type="ECO:0000313" key="3">
    <source>
        <dbReference type="Proteomes" id="UP000076976"/>
    </source>
</evidence>
<sequence length="89" mass="9427">MKPDVMRVDCRTCPVQGIGCDDCMVTALLDPRSAGVEPELAGQVPLDAAEREAVGRLVAAGLVSAGTADRAVAQREPWSQWELLHRGVG</sequence>
<evidence type="ECO:0000313" key="2">
    <source>
        <dbReference type="EMBL" id="QGX08373.1"/>
    </source>
</evidence>
<dbReference type="STRING" id="262209.AWH69_10800"/>
<dbReference type="GeneID" id="59161214"/>
<gene>
    <name evidence="1" type="ORF">AWH69_10800</name>
    <name evidence="2" type="ORF">EEW87_16560</name>
</gene>
<accession>A0A176QAX9</accession>
<reference evidence="1 3" key="1">
    <citation type="submission" date="2016-01" db="EMBL/GenBank/DDBJ databases">
        <title>Janibacter melonis strain CD11_4 genome sequencing and assembly.</title>
        <authorList>
            <person name="Nair G.R."/>
            <person name="Kaur G."/>
            <person name="Chander A.M."/>
            <person name="Mayilraj S."/>
        </authorList>
    </citation>
    <scope>NUCLEOTIDE SEQUENCE [LARGE SCALE GENOMIC DNA]</scope>
    <source>
        <strain evidence="1 3">CD11-4</strain>
    </source>
</reference>
<dbReference type="AlphaFoldDB" id="A0A176QAX9"/>
<dbReference type="EMBL" id="CP044548">
    <property type="protein sequence ID" value="QGX08373.1"/>
    <property type="molecule type" value="Genomic_DNA"/>
</dbReference>
<organism evidence="1 3">
    <name type="scientific">Janibacter melonis</name>
    <dbReference type="NCBI Taxonomy" id="262209"/>
    <lineage>
        <taxon>Bacteria</taxon>
        <taxon>Bacillati</taxon>
        <taxon>Actinomycetota</taxon>
        <taxon>Actinomycetes</taxon>
        <taxon>Micrococcales</taxon>
        <taxon>Intrasporangiaceae</taxon>
        <taxon>Janibacter</taxon>
    </lineage>
</organism>
<dbReference type="Proteomes" id="UP000076976">
    <property type="component" value="Unassembled WGS sequence"/>
</dbReference>